<evidence type="ECO:0000256" key="2">
    <source>
        <dbReference type="ARBA" id="ARBA00001604"/>
    </source>
</evidence>
<dbReference type="PANTHER" id="PTHR40457:SF1">
    <property type="entry name" value="PHOSPHOLIPASE A1"/>
    <property type="match status" value="1"/>
</dbReference>
<dbReference type="PANTHER" id="PTHR40457">
    <property type="entry name" value="PHOSPHOLIPASE A1"/>
    <property type="match status" value="1"/>
</dbReference>
<evidence type="ECO:0000256" key="4">
    <source>
        <dbReference type="ARBA" id="ARBA00010525"/>
    </source>
</evidence>
<comment type="subunit">
    <text evidence="5">Homodimer; dimerization is reversible, and the dimeric form is the active one.</text>
</comment>
<evidence type="ECO:0000256" key="7">
    <source>
        <dbReference type="ARBA" id="ARBA00013278"/>
    </source>
</evidence>
<evidence type="ECO:0000256" key="14">
    <source>
        <dbReference type="ARBA" id="ARBA00022963"/>
    </source>
</evidence>
<evidence type="ECO:0000256" key="17">
    <source>
        <dbReference type="ARBA" id="ARBA00023237"/>
    </source>
</evidence>
<evidence type="ECO:0000256" key="12">
    <source>
        <dbReference type="ARBA" id="ARBA00022801"/>
    </source>
</evidence>
<dbReference type="InterPro" id="IPR003187">
    <property type="entry name" value="PLipase_A1"/>
</dbReference>
<keyword evidence="12" id="KW-0378">Hydrolase</keyword>
<comment type="similarity">
    <text evidence="4">Belongs to the phospholipase A1 family.</text>
</comment>
<dbReference type="GO" id="GO:0016042">
    <property type="term" value="P:lipid catabolic process"/>
    <property type="evidence" value="ECO:0007669"/>
    <property type="project" value="UniProtKB-KW"/>
</dbReference>
<dbReference type="AlphaFoldDB" id="A0A2I1NAU8"/>
<feature type="binding site" description="in dimeric form" evidence="20">
    <location>
        <position position="189"/>
    </location>
    <ligand>
        <name>Ca(2+)</name>
        <dbReference type="ChEBI" id="CHEBI:29108"/>
        <label>1</label>
    </ligand>
</feature>
<evidence type="ECO:0000256" key="8">
    <source>
        <dbReference type="ARBA" id="ARBA00022452"/>
    </source>
</evidence>
<keyword evidence="9" id="KW-0812">Transmembrane</keyword>
<feature type="binding site" description="in dimeric form" evidence="20">
    <location>
        <position position="231"/>
    </location>
    <ligand>
        <name>Ca(2+)</name>
        <dbReference type="ChEBI" id="CHEBI:29108"/>
        <label>1</label>
    </ligand>
</feature>
<evidence type="ECO:0000256" key="3">
    <source>
        <dbReference type="ARBA" id="ARBA00004571"/>
    </source>
</evidence>
<feature type="active site" description="Nucleophile" evidence="19">
    <location>
        <position position="223"/>
    </location>
</feature>
<keyword evidence="11" id="KW-0732">Signal</keyword>
<keyword evidence="13 20" id="KW-0106">Calcium</keyword>
<dbReference type="GO" id="GO:0008970">
    <property type="term" value="F:phospholipase A1 activity"/>
    <property type="evidence" value="ECO:0007669"/>
    <property type="project" value="UniProtKB-EC"/>
</dbReference>
<dbReference type="Proteomes" id="UP000234639">
    <property type="component" value="Unassembled WGS sequence"/>
</dbReference>
<dbReference type="SUPFAM" id="SSF56931">
    <property type="entry name" value="Outer membrane phospholipase A (OMPLA)"/>
    <property type="match status" value="1"/>
</dbReference>
<organism evidence="21 22">
    <name type="scientific">Campylobacter ureolyticus</name>
    <dbReference type="NCBI Taxonomy" id="827"/>
    <lineage>
        <taxon>Bacteria</taxon>
        <taxon>Pseudomonadati</taxon>
        <taxon>Campylobacterota</taxon>
        <taxon>Epsilonproteobacteria</taxon>
        <taxon>Campylobacterales</taxon>
        <taxon>Campylobacteraceae</taxon>
        <taxon>Campylobacter</taxon>
    </lineage>
</organism>
<reference evidence="21 22" key="1">
    <citation type="submission" date="2017-12" db="EMBL/GenBank/DDBJ databases">
        <title>Phylogenetic diversity of female urinary microbiome.</title>
        <authorList>
            <person name="Thomas-White K."/>
            <person name="Wolfe A.J."/>
        </authorList>
    </citation>
    <scope>NUCLEOTIDE SEQUENCE [LARGE SCALE GENOMIC DNA]</scope>
    <source>
        <strain evidence="21 22">UMB0112</strain>
    </source>
</reference>
<dbReference type="RefSeq" id="WP_101637080.1">
    <property type="nucleotide sequence ID" value="NZ_PKHU01000003.1"/>
</dbReference>
<dbReference type="EC" id="3.1.1.4" evidence="7"/>
<comment type="catalytic activity">
    <reaction evidence="1">
        <text>a 1,2-diacyl-sn-glycero-3-phosphocholine + H2O = a 2-acyl-sn-glycero-3-phosphocholine + a fatty acid + H(+)</text>
        <dbReference type="Rhea" id="RHEA:18689"/>
        <dbReference type="ChEBI" id="CHEBI:15377"/>
        <dbReference type="ChEBI" id="CHEBI:15378"/>
        <dbReference type="ChEBI" id="CHEBI:28868"/>
        <dbReference type="ChEBI" id="CHEBI:57643"/>
        <dbReference type="ChEBI" id="CHEBI:57875"/>
        <dbReference type="EC" id="3.1.1.32"/>
    </reaction>
</comment>
<feature type="active site" description="Proton acceptor" evidence="19">
    <location>
        <position position="221"/>
    </location>
</feature>
<dbReference type="PRINTS" id="PR01486">
    <property type="entry name" value="PHPHLIPASEA1"/>
</dbReference>
<evidence type="ECO:0000256" key="13">
    <source>
        <dbReference type="ARBA" id="ARBA00022837"/>
    </source>
</evidence>
<comment type="subcellular location">
    <subcellularLocation>
        <location evidence="3">Cell outer membrane</location>
        <topology evidence="3">Multi-pass membrane protein</topology>
    </subcellularLocation>
</comment>
<evidence type="ECO:0000256" key="5">
    <source>
        <dbReference type="ARBA" id="ARBA00011702"/>
    </source>
</evidence>
<evidence type="ECO:0000256" key="9">
    <source>
        <dbReference type="ARBA" id="ARBA00022692"/>
    </source>
</evidence>
<dbReference type="Gene3D" id="2.40.230.10">
    <property type="entry name" value="Phospholipase A1"/>
    <property type="match status" value="1"/>
</dbReference>
<evidence type="ECO:0000256" key="6">
    <source>
        <dbReference type="ARBA" id="ARBA00013179"/>
    </source>
</evidence>
<evidence type="ECO:0000313" key="22">
    <source>
        <dbReference type="Proteomes" id="UP000234639"/>
    </source>
</evidence>
<evidence type="ECO:0000256" key="15">
    <source>
        <dbReference type="ARBA" id="ARBA00023098"/>
    </source>
</evidence>
<proteinExistence type="inferred from homology"/>
<dbReference type="GO" id="GO:0004623">
    <property type="term" value="F:phospholipase A2 activity"/>
    <property type="evidence" value="ECO:0007669"/>
    <property type="project" value="UniProtKB-EC"/>
</dbReference>
<evidence type="ECO:0000256" key="1">
    <source>
        <dbReference type="ARBA" id="ARBA00000111"/>
    </source>
</evidence>
<name>A0A2I1NAU8_9BACT</name>
<comment type="caution">
    <text evidence="21">The sequence shown here is derived from an EMBL/GenBank/DDBJ whole genome shotgun (WGS) entry which is preliminary data.</text>
</comment>
<gene>
    <name evidence="21" type="ORF">CYJ41_03905</name>
</gene>
<dbReference type="InterPro" id="IPR036541">
    <property type="entry name" value="PLipase_A1_sf"/>
</dbReference>
<keyword evidence="14" id="KW-0442">Lipid degradation</keyword>
<keyword evidence="16" id="KW-0472">Membrane</keyword>
<comment type="cofactor">
    <cofactor evidence="20">
        <name>Ca(2+)</name>
        <dbReference type="ChEBI" id="CHEBI:29108"/>
    </cofactor>
    <text evidence="20">Binds 1 Ca(2+) ion per monomer.</text>
</comment>
<keyword evidence="8" id="KW-1134">Transmembrane beta strand</keyword>
<evidence type="ECO:0000256" key="10">
    <source>
        <dbReference type="ARBA" id="ARBA00022723"/>
    </source>
</evidence>
<keyword evidence="10 20" id="KW-0479">Metal-binding</keyword>
<evidence type="ECO:0000256" key="16">
    <source>
        <dbReference type="ARBA" id="ARBA00023136"/>
    </source>
</evidence>
<evidence type="ECO:0000256" key="20">
    <source>
        <dbReference type="PIRSR" id="PIRSR603187-2"/>
    </source>
</evidence>
<comment type="catalytic activity">
    <reaction evidence="2">
        <text>a 1,2-diacyl-sn-glycero-3-phosphocholine + H2O = a 1-acyl-sn-glycero-3-phosphocholine + a fatty acid + H(+)</text>
        <dbReference type="Rhea" id="RHEA:15801"/>
        <dbReference type="ChEBI" id="CHEBI:15377"/>
        <dbReference type="ChEBI" id="CHEBI:15378"/>
        <dbReference type="ChEBI" id="CHEBI:28868"/>
        <dbReference type="ChEBI" id="CHEBI:57643"/>
        <dbReference type="ChEBI" id="CHEBI:58168"/>
        <dbReference type="EC" id="3.1.1.4"/>
    </reaction>
</comment>
<dbReference type="GO" id="GO:0009279">
    <property type="term" value="C:cell outer membrane"/>
    <property type="evidence" value="ECO:0007669"/>
    <property type="project" value="UniProtKB-SubCell"/>
</dbReference>
<evidence type="ECO:0000256" key="11">
    <source>
        <dbReference type="ARBA" id="ARBA00022729"/>
    </source>
</evidence>
<keyword evidence="17" id="KW-0998">Cell outer membrane</keyword>
<dbReference type="GO" id="GO:0046872">
    <property type="term" value="F:metal ion binding"/>
    <property type="evidence" value="ECO:0007669"/>
    <property type="project" value="UniProtKB-KW"/>
</dbReference>
<protein>
    <recommendedName>
        <fullName evidence="18">Phosphatidylcholine 1-acylhydrolase</fullName>
        <ecNumber evidence="6">3.1.1.32</ecNumber>
        <ecNumber evidence="7">3.1.1.4</ecNumber>
    </recommendedName>
</protein>
<dbReference type="EC" id="3.1.1.32" evidence="6"/>
<dbReference type="Pfam" id="PF02253">
    <property type="entry name" value="PLA1"/>
    <property type="match status" value="1"/>
</dbReference>
<accession>A0A2I1NAU8</accession>
<keyword evidence="15" id="KW-0443">Lipid metabolism</keyword>
<evidence type="ECO:0000256" key="19">
    <source>
        <dbReference type="PIRSR" id="PIRSR603187-1"/>
    </source>
</evidence>
<sequence>MKKIVYLSLIATLSLANNFSDEVYQKSLQKAMEFEQNGDYKNAMLEYKKLAEFSKRKNEILQKEVVKENINTLNKSQDGVKFAYVDLNSQNLDESKTTLNSEEIKPKISQKSKPLYPKANEENPQWLYMYEPTYIGYAYDFSKKPDRKKGEAKFQISFQKPIVDDILGLDETWSVAYTQKSFWQISQDSAPFRTTDYEPEIFATIPTDFLGLDYFRVGFNHQSNGEAGEISRSWNRIFAQTSFNLGNLRITPRVWHSFNFDKTNDDIRQYLGYGDIKFNYDIGNHHLTALWRNNLRFDKENRGAIELNYYFPLPFFKELHGFVQYFSGYGESLIDHNKHVDKVMLGIAFYEN</sequence>
<evidence type="ECO:0000256" key="18">
    <source>
        <dbReference type="ARBA" id="ARBA00032375"/>
    </source>
</evidence>
<dbReference type="EMBL" id="PKHU01000003">
    <property type="protein sequence ID" value="PKZ29510.1"/>
    <property type="molecule type" value="Genomic_DNA"/>
</dbReference>
<evidence type="ECO:0000313" key="21">
    <source>
        <dbReference type="EMBL" id="PKZ29510.1"/>
    </source>
</evidence>